<dbReference type="Gene3D" id="3.40.50.1820">
    <property type="entry name" value="alpha/beta hydrolase"/>
    <property type="match status" value="1"/>
</dbReference>
<evidence type="ECO:0000259" key="3">
    <source>
        <dbReference type="Pfam" id="PF01764"/>
    </source>
</evidence>
<keyword evidence="2" id="KW-1133">Transmembrane helix</keyword>
<dbReference type="OrthoDB" id="426718at2759"/>
<dbReference type="InterPro" id="IPR002921">
    <property type="entry name" value="Fungal_lipase-type"/>
</dbReference>
<dbReference type="AlphaFoldDB" id="A0A8H7PN80"/>
<feature type="domain" description="Fungal lipase-type" evidence="3">
    <location>
        <begin position="315"/>
        <end position="478"/>
    </location>
</feature>
<accession>A0A8H7PN80</accession>
<dbReference type="SUPFAM" id="SSF53474">
    <property type="entry name" value="alpha/beta-Hydrolases"/>
    <property type="match status" value="1"/>
</dbReference>
<feature type="compositionally biased region" description="Polar residues" evidence="1">
    <location>
        <begin position="543"/>
        <end position="552"/>
    </location>
</feature>
<protein>
    <recommendedName>
        <fullName evidence="3">Fungal lipase-type domain-containing protein</fullName>
    </recommendedName>
</protein>
<feature type="non-terminal residue" evidence="4">
    <location>
        <position position="1"/>
    </location>
</feature>
<evidence type="ECO:0000313" key="4">
    <source>
        <dbReference type="EMBL" id="KAG2177137.1"/>
    </source>
</evidence>
<proteinExistence type="predicted"/>
<dbReference type="Proteomes" id="UP000654370">
    <property type="component" value="Unassembled WGS sequence"/>
</dbReference>
<keyword evidence="2" id="KW-0472">Membrane</keyword>
<feature type="transmembrane region" description="Helical" evidence="2">
    <location>
        <begin position="157"/>
        <end position="174"/>
    </location>
</feature>
<dbReference type="GO" id="GO:0006629">
    <property type="term" value="P:lipid metabolic process"/>
    <property type="evidence" value="ECO:0007669"/>
    <property type="project" value="InterPro"/>
</dbReference>
<evidence type="ECO:0000313" key="5">
    <source>
        <dbReference type="Proteomes" id="UP000654370"/>
    </source>
</evidence>
<reference evidence="4" key="1">
    <citation type="submission" date="2020-12" db="EMBL/GenBank/DDBJ databases">
        <title>Metabolic potential, ecology and presence of endohyphal bacteria is reflected in genomic diversity of Mucoromycotina.</title>
        <authorList>
            <person name="Muszewska A."/>
            <person name="Okrasinska A."/>
            <person name="Steczkiewicz K."/>
            <person name="Drgas O."/>
            <person name="Orlowska M."/>
            <person name="Perlinska-Lenart U."/>
            <person name="Aleksandrzak-Piekarczyk T."/>
            <person name="Szatraj K."/>
            <person name="Zielenkiewicz U."/>
            <person name="Pilsyk S."/>
            <person name="Malc E."/>
            <person name="Mieczkowski P."/>
            <person name="Kruszewska J.S."/>
            <person name="Biernat P."/>
            <person name="Pawlowska J."/>
        </authorList>
    </citation>
    <scope>NUCLEOTIDE SEQUENCE</scope>
    <source>
        <strain evidence="4">WA0000067209</strain>
    </source>
</reference>
<gene>
    <name evidence="4" type="ORF">INT43_007794</name>
</gene>
<keyword evidence="2" id="KW-0812">Transmembrane</keyword>
<dbReference type="InterPro" id="IPR029058">
    <property type="entry name" value="AB_hydrolase_fold"/>
</dbReference>
<comment type="caution">
    <text evidence="4">The sequence shown here is derived from an EMBL/GenBank/DDBJ whole genome shotgun (WGS) entry which is preliminary data.</text>
</comment>
<sequence length="676" mass="76771">PYTLSIDMLGRKISNKSVITNDNDDDYDELLSSVEHFYEIQNAAHHRRDRAILQAHAREASSRPVKLFRNLTSFLRRAIPQDGLPEPSRAKSWPIVNFVIRSYSNLALTFLFDGKMLIFSPVNALLFLTVYPFMIVLLITVELTLKVFLDYLGGQALVTYLSIFCLSSATPHLFHGPGVEDLMLSTIPTFGERPSDAKTSNSTHVRYFDISKAEVMTLLSALIYERDANKVKDAYQLYATSDEKEDDAKKSDEIDETDNTDLADRTRRLLWESEKRIRHIARRWGLRFAGVSELKSLGGPFCGMFWSTEHNCIIVTLKGTTVDNYEEIMLDAAIQRTDARAFLFGACHQGFYESVFPSSGSFENDTRDPYGAILTALHERAKKIQDHRKSKDPVNVWVTGHSLGSAMSCLIFARWLRCPDDLDSKICVLRDAYTIGTPGVGDNDFAAGFASYTNTPYSRTSTLWRIINQSDIVARLPIGTDNPVIGRYFSRNDFFNYSHVGQAIQILSKWHEKPVKIYPSTYQPSLKVQVVLGAYNNSSYTNDIHGQEPFSQSEESYTVSSPTSTESTTDSPSGSQFLQLTKLRRQSTGDKPIFDSYKPIPMLLQKLDENGWFNKLDRWMKGSNPIQAIEGVYPFWFMDHIPHSYYSSLQRLRQYYEQHPSSTVKAPQTTSEKPSQ</sequence>
<dbReference type="CDD" id="cd00519">
    <property type="entry name" value="Lipase_3"/>
    <property type="match status" value="1"/>
</dbReference>
<evidence type="ECO:0000256" key="1">
    <source>
        <dbReference type="SAM" id="MobiDB-lite"/>
    </source>
</evidence>
<feature type="transmembrane region" description="Helical" evidence="2">
    <location>
        <begin position="124"/>
        <end position="145"/>
    </location>
</feature>
<evidence type="ECO:0000256" key="2">
    <source>
        <dbReference type="SAM" id="Phobius"/>
    </source>
</evidence>
<dbReference type="Pfam" id="PF01764">
    <property type="entry name" value="Lipase_3"/>
    <property type="match status" value="1"/>
</dbReference>
<name>A0A8H7PN80_MORIS</name>
<dbReference type="EMBL" id="JAEPQZ010000009">
    <property type="protein sequence ID" value="KAG2177137.1"/>
    <property type="molecule type" value="Genomic_DNA"/>
</dbReference>
<dbReference type="InterPro" id="IPR051218">
    <property type="entry name" value="Sec_MonoDiacylglyc_Lipase"/>
</dbReference>
<dbReference type="PANTHER" id="PTHR45856:SF24">
    <property type="entry name" value="FUNGAL LIPASE-LIKE DOMAIN-CONTAINING PROTEIN"/>
    <property type="match status" value="1"/>
</dbReference>
<feature type="region of interest" description="Disordered" evidence="1">
    <location>
        <begin position="543"/>
        <end position="576"/>
    </location>
</feature>
<keyword evidence="5" id="KW-1185">Reference proteome</keyword>
<organism evidence="4 5">
    <name type="scientific">Mortierella isabellina</name>
    <name type="common">Filamentous fungus</name>
    <name type="synonym">Umbelopsis isabellina</name>
    <dbReference type="NCBI Taxonomy" id="91625"/>
    <lineage>
        <taxon>Eukaryota</taxon>
        <taxon>Fungi</taxon>
        <taxon>Fungi incertae sedis</taxon>
        <taxon>Mucoromycota</taxon>
        <taxon>Mucoromycotina</taxon>
        <taxon>Umbelopsidomycetes</taxon>
        <taxon>Umbelopsidales</taxon>
        <taxon>Umbelopsidaceae</taxon>
        <taxon>Umbelopsis</taxon>
    </lineage>
</organism>
<dbReference type="PANTHER" id="PTHR45856">
    <property type="entry name" value="ALPHA/BETA-HYDROLASES SUPERFAMILY PROTEIN"/>
    <property type="match status" value="1"/>
</dbReference>
<feature type="compositionally biased region" description="Low complexity" evidence="1">
    <location>
        <begin position="553"/>
        <end position="575"/>
    </location>
</feature>